<dbReference type="Gene3D" id="3.30.420.10">
    <property type="entry name" value="Ribonuclease H-like superfamily/Ribonuclease H"/>
    <property type="match status" value="1"/>
</dbReference>
<feature type="domain" description="RNase H type-1" evidence="1">
    <location>
        <begin position="1"/>
        <end position="61"/>
    </location>
</feature>
<dbReference type="AlphaFoldDB" id="A0A4Y2W8U9"/>
<dbReference type="GO" id="GO:0003676">
    <property type="term" value="F:nucleic acid binding"/>
    <property type="evidence" value="ECO:0007669"/>
    <property type="project" value="InterPro"/>
</dbReference>
<gene>
    <name evidence="2" type="ORF">AVEN_57709_1</name>
</gene>
<dbReference type="GO" id="GO:0004523">
    <property type="term" value="F:RNA-DNA hybrid ribonuclease activity"/>
    <property type="evidence" value="ECO:0007669"/>
    <property type="project" value="InterPro"/>
</dbReference>
<reference evidence="2 3" key="1">
    <citation type="journal article" date="2019" name="Sci. Rep.">
        <title>Orb-weaving spider Araneus ventricosus genome elucidates the spidroin gene catalogue.</title>
        <authorList>
            <person name="Kono N."/>
            <person name="Nakamura H."/>
            <person name="Ohtoshi R."/>
            <person name="Moran D.A.P."/>
            <person name="Shinohara A."/>
            <person name="Yoshida Y."/>
            <person name="Fujiwara M."/>
            <person name="Mori M."/>
            <person name="Tomita M."/>
            <person name="Arakawa K."/>
        </authorList>
    </citation>
    <scope>NUCLEOTIDE SEQUENCE [LARGE SCALE GENOMIC DNA]</scope>
</reference>
<dbReference type="OrthoDB" id="4368687at2759"/>
<dbReference type="PROSITE" id="PS50879">
    <property type="entry name" value="RNASE_H_1"/>
    <property type="match status" value="1"/>
</dbReference>
<organism evidence="2 3">
    <name type="scientific">Araneus ventricosus</name>
    <name type="common">Orbweaver spider</name>
    <name type="synonym">Epeira ventricosa</name>
    <dbReference type="NCBI Taxonomy" id="182803"/>
    <lineage>
        <taxon>Eukaryota</taxon>
        <taxon>Metazoa</taxon>
        <taxon>Ecdysozoa</taxon>
        <taxon>Arthropoda</taxon>
        <taxon>Chelicerata</taxon>
        <taxon>Arachnida</taxon>
        <taxon>Araneae</taxon>
        <taxon>Araneomorphae</taxon>
        <taxon>Entelegynae</taxon>
        <taxon>Araneoidea</taxon>
        <taxon>Araneidae</taxon>
        <taxon>Araneus</taxon>
    </lineage>
</organism>
<protein>
    <recommendedName>
        <fullName evidence="1">RNase H type-1 domain-containing protein</fullName>
    </recommendedName>
</protein>
<proteinExistence type="predicted"/>
<dbReference type="EMBL" id="BGPR01056469">
    <property type="protein sequence ID" value="GBO32958.1"/>
    <property type="molecule type" value="Genomic_DNA"/>
</dbReference>
<dbReference type="SUPFAM" id="SSF53098">
    <property type="entry name" value="Ribonuclease H-like"/>
    <property type="match status" value="1"/>
</dbReference>
<dbReference type="InterPro" id="IPR036397">
    <property type="entry name" value="RNaseH_sf"/>
</dbReference>
<evidence type="ECO:0000313" key="3">
    <source>
        <dbReference type="Proteomes" id="UP000499080"/>
    </source>
</evidence>
<name>A0A4Y2W8U9_ARAVE</name>
<sequence>MSALETLSHYDIQMHPVALKILSILHFLRKEGFSIIFCWVPSHVGISGNEIADSIAKFASTFLSQDIPYSDVNKSCFPSHTTWQNNWDLQMNKLHFVKPFIDMWLVLPIERWMSN</sequence>
<dbReference type="InterPro" id="IPR002156">
    <property type="entry name" value="RNaseH_domain"/>
</dbReference>
<evidence type="ECO:0000313" key="2">
    <source>
        <dbReference type="EMBL" id="GBO32958.1"/>
    </source>
</evidence>
<keyword evidence="3" id="KW-1185">Reference proteome</keyword>
<evidence type="ECO:0000259" key="1">
    <source>
        <dbReference type="PROSITE" id="PS50879"/>
    </source>
</evidence>
<dbReference type="InterPro" id="IPR012337">
    <property type="entry name" value="RNaseH-like_sf"/>
</dbReference>
<accession>A0A4Y2W8U9</accession>
<comment type="caution">
    <text evidence="2">The sequence shown here is derived from an EMBL/GenBank/DDBJ whole genome shotgun (WGS) entry which is preliminary data.</text>
</comment>
<dbReference type="Proteomes" id="UP000499080">
    <property type="component" value="Unassembled WGS sequence"/>
</dbReference>